<dbReference type="GO" id="GO:0043565">
    <property type="term" value="F:sequence-specific DNA binding"/>
    <property type="evidence" value="ECO:0007669"/>
    <property type="project" value="InterPro"/>
</dbReference>
<dbReference type="Pfam" id="PF12833">
    <property type="entry name" value="HTH_18"/>
    <property type="match status" value="1"/>
</dbReference>
<reference evidence="8" key="1">
    <citation type="submission" date="2023-03" db="EMBL/GenBank/DDBJ databases">
        <title>Actinoallomurus iriomotensis NBRC 103684.</title>
        <authorList>
            <person name="Ichikawa N."/>
            <person name="Sato H."/>
            <person name="Tonouchi N."/>
        </authorList>
    </citation>
    <scope>NUCLEOTIDE SEQUENCE</scope>
    <source>
        <strain evidence="8">NBRC 103684</strain>
    </source>
</reference>
<dbReference type="PROSITE" id="PS01124">
    <property type="entry name" value="HTH_ARAC_FAMILY_2"/>
    <property type="match status" value="1"/>
</dbReference>
<dbReference type="InterPro" id="IPR014710">
    <property type="entry name" value="RmlC-like_jellyroll"/>
</dbReference>
<keyword evidence="4" id="KW-0010">Activator</keyword>
<evidence type="ECO:0000259" key="7">
    <source>
        <dbReference type="PROSITE" id="PS01124"/>
    </source>
</evidence>
<evidence type="ECO:0000256" key="5">
    <source>
        <dbReference type="ARBA" id="ARBA00023163"/>
    </source>
</evidence>
<evidence type="ECO:0000256" key="3">
    <source>
        <dbReference type="ARBA" id="ARBA00023125"/>
    </source>
</evidence>
<dbReference type="InterPro" id="IPR009057">
    <property type="entry name" value="Homeodomain-like_sf"/>
</dbReference>
<proteinExistence type="predicted"/>
<dbReference type="InterPro" id="IPR018060">
    <property type="entry name" value="HTH_AraC"/>
</dbReference>
<feature type="region of interest" description="Disordered" evidence="6">
    <location>
        <begin position="1"/>
        <end position="21"/>
    </location>
</feature>
<dbReference type="Proteomes" id="UP001165074">
    <property type="component" value="Unassembled WGS sequence"/>
</dbReference>
<keyword evidence="3" id="KW-0238">DNA-binding</keyword>
<dbReference type="PANTHER" id="PTHR46796:SF13">
    <property type="entry name" value="HTH-TYPE TRANSCRIPTIONAL ACTIVATOR RHAS"/>
    <property type="match status" value="1"/>
</dbReference>
<organism evidence="8 9">
    <name type="scientific">Actinoallomurus iriomotensis</name>
    <dbReference type="NCBI Taxonomy" id="478107"/>
    <lineage>
        <taxon>Bacteria</taxon>
        <taxon>Bacillati</taxon>
        <taxon>Actinomycetota</taxon>
        <taxon>Actinomycetes</taxon>
        <taxon>Streptosporangiales</taxon>
        <taxon>Thermomonosporaceae</taxon>
        <taxon>Actinoallomurus</taxon>
    </lineage>
</organism>
<keyword evidence="5" id="KW-0804">Transcription</keyword>
<dbReference type="Pfam" id="PF02311">
    <property type="entry name" value="AraC_binding"/>
    <property type="match status" value="1"/>
</dbReference>
<dbReference type="AlphaFoldDB" id="A0A9W6VW22"/>
<evidence type="ECO:0000256" key="4">
    <source>
        <dbReference type="ARBA" id="ARBA00023159"/>
    </source>
</evidence>
<dbReference type="Gene3D" id="1.10.10.60">
    <property type="entry name" value="Homeodomain-like"/>
    <property type="match status" value="2"/>
</dbReference>
<dbReference type="InterPro" id="IPR018062">
    <property type="entry name" value="HTH_AraC-typ_CS"/>
</dbReference>
<dbReference type="GO" id="GO:0003700">
    <property type="term" value="F:DNA-binding transcription factor activity"/>
    <property type="evidence" value="ECO:0007669"/>
    <property type="project" value="InterPro"/>
</dbReference>
<keyword evidence="1" id="KW-0963">Cytoplasm</keyword>
<dbReference type="InterPro" id="IPR050204">
    <property type="entry name" value="AraC_XylS_family_regulators"/>
</dbReference>
<dbReference type="PROSITE" id="PS00041">
    <property type="entry name" value="HTH_ARAC_FAMILY_1"/>
    <property type="match status" value="1"/>
</dbReference>
<keyword evidence="2" id="KW-0805">Transcription regulation</keyword>
<dbReference type="PANTHER" id="PTHR46796">
    <property type="entry name" value="HTH-TYPE TRANSCRIPTIONAL ACTIVATOR RHAS-RELATED"/>
    <property type="match status" value="1"/>
</dbReference>
<evidence type="ECO:0000256" key="2">
    <source>
        <dbReference type="ARBA" id="ARBA00023015"/>
    </source>
</evidence>
<sequence>MKEGIVVDQQRSAREVDRSTHPLSTPYGVEVRARLVTSPTYWRCEPSWSWHARPLPDYLLWYVVDGSGHITLGGRRHALAAGSCLLYAPGDEPVAGHDPRRRLLVFGMHLEVRTADGTPAAPADVVLAERHCRLRDPALAAALASRCDAAHRRGDRLGVRQSLLCLEQLLYLLWDDATRPAPEPVDAALEEIILAIRQDPSHRWSVADLAARTALSRAQFTRRFIARTGMPPARYLIRARIDRARRLLTETRMSVSQVAATLGYTDLAYFSRQYKQYTGHSPGRRRAGLAEPPL</sequence>
<evidence type="ECO:0000256" key="1">
    <source>
        <dbReference type="ARBA" id="ARBA00022490"/>
    </source>
</evidence>
<name>A0A9W6VW22_9ACTN</name>
<evidence type="ECO:0000256" key="6">
    <source>
        <dbReference type="SAM" id="MobiDB-lite"/>
    </source>
</evidence>
<dbReference type="InterPro" id="IPR037923">
    <property type="entry name" value="HTH-like"/>
</dbReference>
<dbReference type="EMBL" id="BSTK01000001">
    <property type="protein sequence ID" value="GLY82415.1"/>
    <property type="molecule type" value="Genomic_DNA"/>
</dbReference>
<accession>A0A9W6VW22</accession>
<keyword evidence="9" id="KW-1185">Reference proteome</keyword>
<gene>
    <name evidence="8" type="ORF">Airi02_003470</name>
</gene>
<dbReference type="Gene3D" id="2.60.120.10">
    <property type="entry name" value="Jelly Rolls"/>
    <property type="match status" value="1"/>
</dbReference>
<evidence type="ECO:0000313" key="9">
    <source>
        <dbReference type="Proteomes" id="UP001165074"/>
    </source>
</evidence>
<dbReference type="InterPro" id="IPR003313">
    <property type="entry name" value="AraC-bd"/>
</dbReference>
<feature type="domain" description="HTH araC/xylS-type" evidence="7">
    <location>
        <begin position="190"/>
        <end position="288"/>
    </location>
</feature>
<dbReference type="SUPFAM" id="SSF51215">
    <property type="entry name" value="Regulatory protein AraC"/>
    <property type="match status" value="1"/>
</dbReference>
<dbReference type="SMART" id="SM00342">
    <property type="entry name" value="HTH_ARAC"/>
    <property type="match status" value="1"/>
</dbReference>
<feature type="compositionally biased region" description="Basic and acidic residues" evidence="6">
    <location>
        <begin position="1"/>
        <end position="20"/>
    </location>
</feature>
<dbReference type="SUPFAM" id="SSF46689">
    <property type="entry name" value="Homeodomain-like"/>
    <property type="match status" value="2"/>
</dbReference>
<protein>
    <recommendedName>
        <fullName evidence="7">HTH araC/xylS-type domain-containing protein</fullName>
    </recommendedName>
</protein>
<comment type="caution">
    <text evidence="8">The sequence shown here is derived from an EMBL/GenBank/DDBJ whole genome shotgun (WGS) entry which is preliminary data.</text>
</comment>
<evidence type="ECO:0000313" key="8">
    <source>
        <dbReference type="EMBL" id="GLY82415.1"/>
    </source>
</evidence>